<evidence type="ECO:0000313" key="1">
    <source>
        <dbReference type="Proteomes" id="UP000504618"/>
    </source>
</evidence>
<dbReference type="AlphaFoldDB" id="A0A6J1QRJ3"/>
<organism evidence="1 2">
    <name type="scientific">Temnothorax curvispinosus</name>
    <dbReference type="NCBI Taxonomy" id="300111"/>
    <lineage>
        <taxon>Eukaryota</taxon>
        <taxon>Metazoa</taxon>
        <taxon>Ecdysozoa</taxon>
        <taxon>Arthropoda</taxon>
        <taxon>Hexapoda</taxon>
        <taxon>Insecta</taxon>
        <taxon>Pterygota</taxon>
        <taxon>Neoptera</taxon>
        <taxon>Endopterygota</taxon>
        <taxon>Hymenoptera</taxon>
        <taxon>Apocrita</taxon>
        <taxon>Aculeata</taxon>
        <taxon>Formicoidea</taxon>
        <taxon>Formicidae</taxon>
        <taxon>Myrmicinae</taxon>
        <taxon>Temnothorax</taxon>
    </lineage>
</organism>
<dbReference type="GeneID" id="112463139"/>
<protein>
    <submittedName>
        <fullName evidence="2">Uncharacterized protein LOC112463139 isoform X1</fullName>
    </submittedName>
</protein>
<sequence length="249" mass="29661">MLIKTSKSAKTNVLEDYKSTQHILEKKLDMRSQFLINEKEQVVENLCKIQRKFKIDRERFKKRLYNNLLDLANIFQFEVPKHVPRSIPNLLSENIALKNQLSMMTDSAASNTRDYMLCRNAVKKYKRKTNDVYLCTKRSIVISKLEKSTIIMLHEIHKKANVNLSKLVKFNYFTEEQYIINKDNGRILARKYETRVKHAELLLYCEKEKFTIVENQKHWISGQFQEYLQILYNITYVLKNLKIKASNNE</sequence>
<keyword evidence="1" id="KW-1185">Reference proteome</keyword>
<gene>
    <name evidence="2" type="primary">LOC112463139</name>
</gene>
<dbReference type="RefSeq" id="XP_024885104.1">
    <property type="nucleotide sequence ID" value="XM_025029336.1"/>
</dbReference>
<accession>A0A6J1QRJ3</accession>
<evidence type="ECO:0000313" key="2">
    <source>
        <dbReference type="RefSeq" id="XP_024885104.1"/>
    </source>
</evidence>
<dbReference type="Proteomes" id="UP000504618">
    <property type="component" value="Unplaced"/>
</dbReference>
<name>A0A6J1QRJ3_9HYME</name>
<proteinExistence type="predicted"/>
<dbReference type="OrthoDB" id="166611at2759"/>
<reference evidence="2" key="1">
    <citation type="submission" date="2025-08" db="UniProtKB">
        <authorList>
            <consortium name="RefSeq"/>
        </authorList>
    </citation>
    <scope>IDENTIFICATION</scope>
    <source>
        <tissue evidence="2">Whole body</tissue>
    </source>
</reference>